<proteinExistence type="predicted"/>
<name>A0A6J7WKG4_9CAUD</name>
<evidence type="ECO:0000313" key="1">
    <source>
        <dbReference type="EMBL" id="CAB5218290.1"/>
    </source>
</evidence>
<protein>
    <submittedName>
        <fullName evidence="1">Uncharacterized protein</fullName>
    </submittedName>
</protein>
<sequence>MSKKILTPLNLLTMASDPSSGTEGDIYFNTDDKSIRIFNGITWVTIVKSDDPVPFYEHTHTYDGDVHTINIQDPILLGGNVDGNSVLENIPVIIGEDGGSPNSIFTRQSQSNLSNLDGGIIGQ</sequence>
<dbReference type="EMBL" id="LR798257">
    <property type="protein sequence ID" value="CAB5218290.1"/>
    <property type="molecule type" value="Genomic_DNA"/>
</dbReference>
<gene>
    <name evidence="1" type="ORF">UFOVP204_172</name>
</gene>
<reference evidence="1" key="1">
    <citation type="submission" date="2020-05" db="EMBL/GenBank/DDBJ databases">
        <authorList>
            <person name="Chiriac C."/>
            <person name="Salcher M."/>
            <person name="Ghai R."/>
            <person name="Kavagutti S V."/>
        </authorList>
    </citation>
    <scope>NUCLEOTIDE SEQUENCE</scope>
</reference>
<accession>A0A6J7WKG4</accession>
<organism evidence="1">
    <name type="scientific">uncultured Caudovirales phage</name>
    <dbReference type="NCBI Taxonomy" id="2100421"/>
    <lineage>
        <taxon>Viruses</taxon>
        <taxon>Duplodnaviria</taxon>
        <taxon>Heunggongvirae</taxon>
        <taxon>Uroviricota</taxon>
        <taxon>Caudoviricetes</taxon>
        <taxon>Peduoviridae</taxon>
        <taxon>Maltschvirus</taxon>
        <taxon>Maltschvirus maltsch</taxon>
    </lineage>
</organism>